<comment type="caution">
    <text evidence="4">The sequence shown here is derived from an EMBL/GenBank/DDBJ whole genome shotgun (WGS) entry which is preliminary data.</text>
</comment>
<evidence type="ECO:0000256" key="1">
    <source>
        <dbReference type="ARBA" id="ARBA00006484"/>
    </source>
</evidence>
<protein>
    <submittedName>
        <fullName evidence="4">Short-subunit dehydrogenase</fullName>
    </submittedName>
</protein>
<dbReference type="GO" id="GO:0016020">
    <property type="term" value="C:membrane"/>
    <property type="evidence" value="ECO:0007669"/>
    <property type="project" value="TreeGrafter"/>
</dbReference>
<keyword evidence="5" id="KW-1185">Reference proteome</keyword>
<reference evidence="4 5" key="1">
    <citation type="journal article" date="2013" name="Stand. Genomic Sci.">
        <title>Genomic Encyclopedia of Type Strains, Phase I: The one thousand microbial genomes (KMG-I) project.</title>
        <authorList>
            <person name="Kyrpides N.C."/>
            <person name="Woyke T."/>
            <person name="Eisen J.A."/>
            <person name="Garrity G."/>
            <person name="Lilburn T.G."/>
            <person name="Beck B.J."/>
            <person name="Whitman W.B."/>
            <person name="Hugenholtz P."/>
            <person name="Klenk H.P."/>
        </authorList>
    </citation>
    <scope>NUCLEOTIDE SEQUENCE [LARGE SCALE GENOMIC DNA]</scope>
    <source>
        <strain evidence="4 5">DSM 45044</strain>
    </source>
</reference>
<evidence type="ECO:0000256" key="3">
    <source>
        <dbReference type="RuleBase" id="RU000363"/>
    </source>
</evidence>
<dbReference type="CDD" id="cd05233">
    <property type="entry name" value="SDR_c"/>
    <property type="match status" value="1"/>
</dbReference>
<dbReference type="SUPFAM" id="SSF51735">
    <property type="entry name" value="NAD(P)-binding Rossmann-fold domains"/>
    <property type="match status" value="1"/>
</dbReference>
<dbReference type="Gene3D" id="3.40.50.720">
    <property type="entry name" value="NAD(P)-binding Rossmann-like Domain"/>
    <property type="match status" value="1"/>
</dbReference>
<dbReference type="Pfam" id="PF00106">
    <property type="entry name" value="adh_short"/>
    <property type="match status" value="1"/>
</dbReference>
<evidence type="ECO:0000256" key="2">
    <source>
        <dbReference type="ARBA" id="ARBA00023002"/>
    </source>
</evidence>
<dbReference type="PRINTS" id="PR00081">
    <property type="entry name" value="GDHRDH"/>
</dbReference>
<dbReference type="InterPro" id="IPR002347">
    <property type="entry name" value="SDR_fam"/>
</dbReference>
<gene>
    <name evidence="4" type="ORF">LX16_2117</name>
</gene>
<organism evidence="4 5">
    <name type="scientific">Stackebrandtia albiflava</name>
    <dbReference type="NCBI Taxonomy" id="406432"/>
    <lineage>
        <taxon>Bacteria</taxon>
        <taxon>Bacillati</taxon>
        <taxon>Actinomycetota</taxon>
        <taxon>Actinomycetes</taxon>
        <taxon>Glycomycetales</taxon>
        <taxon>Glycomycetaceae</taxon>
        <taxon>Stackebrandtia</taxon>
    </lineage>
</organism>
<dbReference type="PANTHER" id="PTHR44196">
    <property type="entry name" value="DEHYDROGENASE/REDUCTASE SDR FAMILY MEMBER 7B"/>
    <property type="match status" value="1"/>
</dbReference>
<dbReference type="RefSeq" id="WP_158645553.1">
    <property type="nucleotide sequence ID" value="NZ_BAABIJ010000001.1"/>
</dbReference>
<dbReference type="AlphaFoldDB" id="A0A562VF11"/>
<dbReference type="GO" id="GO:0016491">
    <property type="term" value="F:oxidoreductase activity"/>
    <property type="evidence" value="ECO:0007669"/>
    <property type="project" value="UniProtKB-KW"/>
</dbReference>
<keyword evidence="2" id="KW-0560">Oxidoreductase</keyword>
<dbReference type="EMBL" id="VLLL01000005">
    <property type="protein sequence ID" value="TWJ16387.1"/>
    <property type="molecule type" value="Genomic_DNA"/>
</dbReference>
<proteinExistence type="inferred from homology"/>
<evidence type="ECO:0000313" key="4">
    <source>
        <dbReference type="EMBL" id="TWJ16387.1"/>
    </source>
</evidence>
<sequence length="266" mass="27810">MRITGSTVLITGASMGIGAAVAREFARHGATTLLAARSAERLRRLADRITADGGTAHAIPADVGTLDGATALVATVTEDHGTPDILVNNAGAGRFTHLDDTTPEEFAHMAAVPYLAAGYLTTGLLPAMVRRGSGRVVNVNSPVSRVVWPAAGGYASARWALRGLTEGLRADLAGTGVGVTEVVPGEVTSEYFTNNPGSAENLPAVSRILPRLSPEQVARRLVYAVAVERDEVIFPAALRLLAAQARLTPRLVARVVAAGRPRRRTP</sequence>
<dbReference type="PRINTS" id="PR00080">
    <property type="entry name" value="SDRFAMILY"/>
</dbReference>
<dbReference type="InterPro" id="IPR036291">
    <property type="entry name" value="NAD(P)-bd_dom_sf"/>
</dbReference>
<dbReference type="Proteomes" id="UP000321617">
    <property type="component" value="Unassembled WGS sequence"/>
</dbReference>
<name>A0A562VF11_9ACTN</name>
<dbReference type="PANTHER" id="PTHR44196:SF1">
    <property type="entry name" value="DEHYDROGENASE_REDUCTASE SDR FAMILY MEMBER 7B"/>
    <property type="match status" value="1"/>
</dbReference>
<accession>A0A562VF11</accession>
<comment type="similarity">
    <text evidence="1 3">Belongs to the short-chain dehydrogenases/reductases (SDR) family.</text>
</comment>
<dbReference type="OrthoDB" id="4519349at2"/>
<evidence type="ECO:0000313" key="5">
    <source>
        <dbReference type="Proteomes" id="UP000321617"/>
    </source>
</evidence>